<accession>A0AAD5MCV8</accession>
<proteinExistence type="predicted"/>
<keyword evidence="2" id="KW-1185">Reference proteome</keyword>
<protein>
    <submittedName>
        <fullName evidence="1">Uncharacterized protein</fullName>
    </submittedName>
</protein>
<dbReference type="EMBL" id="JAHQIW010002757">
    <property type="protein sequence ID" value="KAJ1356265.1"/>
    <property type="molecule type" value="Genomic_DNA"/>
</dbReference>
<comment type="caution">
    <text evidence="1">The sequence shown here is derived from an EMBL/GenBank/DDBJ whole genome shotgun (WGS) entry which is preliminary data.</text>
</comment>
<sequence>MNSKCAVYRSRPQEVVYLKDPNVDQVAVCIAWAKRKKVQVHGVDIVLEVTINEGDQYGRTKLKLEQVPRENMSIFGLEVGSAKRQSLWLYFAVQYSLTPVSHDDAVFALLEATNDEPTSFAGD</sequence>
<reference evidence="1" key="1">
    <citation type="submission" date="2021-06" db="EMBL/GenBank/DDBJ databases">
        <title>Parelaphostrongylus tenuis whole genome reference sequence.</title>
        <authorList>
            <person name="Garwood T.J."/>
            <person name="Larsen P.A."/>
            <person name="Fountain-Jones N.M."/>
            <person name="Garbe J.R."/>
            <person name="Macchietto M.G."/>
            <person name="Kania S.A."/>
            <person name="Gerhold R.W."/>
            <person name="Richards J.E."/>
            <person name="Wolf T.M."/>
        </authorList>
    </citation>
    <scope>NUCLEOTIDE SEQUENCE</scope>
    <source>
        <strain evidence="1">MNPRO001-30</strain>
        <tissue evidence="1">Meninges</tissue>
    </source>
</reference>
<evidence type="ECO:0000313" key="2">
    <source>
        <dbReference type="Proteomes" id="UP001196413"/>
    </source>
</evidence>
<organism evidence="1 2">
    <name type="scientific">Parelaphostrongylus tenuis</name>
    <name type="common">Meningeal worm</name>
    <dbReference type="NCBI Taxonomy" id="148309"/>
    <lineage>
        <taxon>Eukaryota</taxon>
        <taxon>Metazoa</taxon>
        <taxon>Ecdysozoa</taxon>
        <taxon>Nematoda</taxon>
        <taxon>Chromadorea</taxon>
        <taxon>Rhabditida</taxon>
        <taxon>Rhabditina</taxon>
        <taxon>Rhabditomorpha</taxon>
        <taxon>Strongyloidea</taxon>
        <taxon>Metastrongylidae</taxon>
        <taxon>Parelaphostrongylus</taxon>
    </lineage>
</organism>
<evidence type="ECO:0000313" key="1">
    <source>
        <dbReference type="EMBL" id="KAJ1356265.1"/>
    </source>
</evidence>
<dbReference type="AlphaFoldDB" id="A0AAD5MCV8"/>
<name>A0AAD5MCV8_PARTN</name>
<dbReference type="Proteomes" id="UP001196413">
    <property type="component" value="Unassembled WGS sequence"/>
</dbReference>
<gene>
    <name evidence="1" type="ORF">KIN20_013944</name>
</gene>